<dbReference type="AlphaFoldDB" id="A0A9P7Y989"/>
<dbReference type="EMBL" id="MU251773">
    <property type="protein sequence ID" value="KAG9229401.1"/>
    <property type="molecule type" value="Genomic_DNA"/>
</dbReference>
<dbReference type="OrthoDB" id="5424391at2759"/>
<comment type="caution">
    <text evidence="2">The sequence shown here is derived from an EMBL/GenBank/DDBJ whole genome shotgun (WGS) entry which is preliminary data.</text>
</comment>
<proteinExistence type="predicted"/>
<keyword evidence="3" id="KW-1185">Reference proteome</keyword>
<evidence type="ECO:0000313" key="2">
    <source>
        <dbReference type="EMBL" id="KAG9229401.1"/>
    </source>
</evidence>
<name>A0A9P7Y989_9HELO</name>
<dbReference type="Proteomes" id="UP000824998">
    <property type="component" value="Unassembled WGS sequence"/>
</dbReference>
<gene>
    <name evidence="2" type="ORF">BJ875DRAFT_198053</name>
</gene>
<evidence type="ECO:0000256" key="1">
    <source>
        <dbReference type="SAM" id="MobiDB-lite"/>
    </source>
</evidence>
<accession>A0A9P7Y989</accession>
<sequence>MLRSSQNLLSSVTIRSAFGGLGKLHHPLPLNNREAQMLLGLLNSTFRRHLEAEHGAAPPSSAAQRSAGVAPPIPTASLPEQHYADRHFQSMLTNPLFQNHQVRPSATPLPMDLFERIIARGGMSFDTARILLVAEKRRLRGDLDPKVAKSGAGLTVLKWLTSSGNAHGHEFLRDKRLLPVLVDFLVAENMEEVAWTWAKRAFDNAIHSPPTTAEAGFDSFLFRMLIRAERARYGSLDKAFRWFEVGTQYLKEKGFSDGDRDILLASTQLDVLFSAVHTHSRRPAPTEAAFESFLHTLPGHLDRYKKSVCGVLIAHFHLLHPTKPSAAPALAVLQRWSQILAECAEDLHEQQPDLLRGTAIRYKHQIEQHAIELGFETTRLLLKEDRTREAQMVMEMLREHFPSQLGENSRRELEGTAAESSSIDMLNAISFA</sequence>
<protein>
    <submittedName>
        <fullName evidence="2">Uncharacterized protein</fullName>
    </submittedName>
</protein>
<evidence type="ECO:0000313" key="3">
    <source>
        <dbReference type="Proteomes" id="UP000824998"/>
    </source>
</evidence>
<reference evidence="2" key="1">
    <citation type="journal article" date="2021" name="IMA Fungus">
        <title>Genomic characterization of three marine fungi, including Emericellopsis atlantica sp. nov. with signatures of a generalist lifestyle and marine biomass degradation.</title>
        <authorList>
            <person name="Hagestad O.C."/>
            <person name="Hou L."/>
            <person name="Andersen J.H."/>
            <person name="Hansen E.H."/>
            <person name="Altermark B."/>
            <person name="Li C."/>
            <person name="Kuhnert E."/>
            <person name="Cox R.J."/>
            <person name="Crous P.W."/>
            <person name="Spatafora J.W."/>
            <person name="Lail K."/>
            <person name="Amirebrahimi M."/>
            <person name="Lipzen A."/>
            <person name="Pangilinan J."/>
            <person name="Andreopoulos W."/>
            <person name="Hayes R.D."/>
            <person name="Ng V."/>
            <person name="Grigoriev I.V."/>
            <person name="Jackson S.A."/>
            <person name="Sutton T.D.S."/>
            <person name="Dobson A.D.W."/>
            <person name="Rama T."/>
        </authorList>
    </citation>
    <scope>NUCLEOTIDE SEQUENCE</scope>
    <source>
        <strain evidence="2">TRa018bII</strain>
    </source>
</reference>
<organism evidence="2 3">
    <name type="scientific">Amylocarpus encephaloides</name>
    <dbReference type="NCBI Taxonomy" id="45428"/>
    <lineage>
        <taxon>Eukaryota</taxon>
        <taxon>Fungi</taxon>
        <taxon>Dikarya</taxon>
        <taxon>Ascomycota</taxon>
        <taxon>Pezizomycotina</taxon>
        <taxon>Leotiomycetes</taxon>
        <taxon>Helotiales</taxon>
        <taxon>Helotiales incertae sedis</taxon>
        <taxon>Amylocarpus</taxon>
    </lineage>
</organism>
<feature type="region of interest" description="Disordered" evidence="1">
    <location>
        <begin position="51"/>
        <end position="76"/>
    </location>
</feature>